<dbReference type="InterPro" id="IPR003337">
    <property type="entry name" value="Trehalose_PPase"/>
</dbReference>
<dbReference type="EMBL" id="MEUJ01000002">
    <property type="protein sequence ID" value="OGC41051.1"/>
    <property type="molecule type" value="Genomic_DNA"/>
</dbReference>
<organism evidence="7 8">
    <name type="scientific">candidate division WOR-1 bacterium RIFOXYC2_FULL_46_14</name>
    <dbReference type="NCBI Taxonomy" id="1802587"/>
    <lineage>
        <taxon>Bacteria</taxon>
        <taxon>Bacillati</taxon>
        <taxon>Saganbacteria</taxon>
    </lineage>
</organism>
<keyword evidence="6" id="KW-0460">Magnesium</keyword>
<comment type="similarity">
    <text evidence="3 6">Belongs to the trehalose phosphatase family.</text>
</comment>
<dbReference type="CDD" id="cd01627">
    <property type="entry name" value="HAD_TPP"/>
    <property type="match status" value="1"/>
</dbReference>
<comment type="pathway">
    <text evidence="2 6">Glycan biosynthesis; trehalose biosynthesis.</text>
</comment>
<evidence type="ECO:0000256" key="6">
    <source>
        <dbReference type="RuleBase" id="RU361117"/>
    </source>
</evidence>
<dbReference type="GO" id="GO:0005992">
    <property type="term" value="P:trehalose biosynthetic process"/>
    <property type="evidence" value="ECO:0007669"/>
    <property type="project" value="UniProtKB-UniPathway"/>
</dbReference>
<dbReference type="PANTHER" id="PTHR43768:SF3">
    <property type="entry name" value="TREHALOSE 6-PHOSPHATE PHOSPHATASE"/>
    <property type="match status" value="1"/>
</dbReference>
<comment type="function">
    <text evidence="5 6">Removes the phosphate from trehalose 6-phosphate to produce free trehalose.</text>
</comment>
<sequence>MKLLLFLDYDGTLTPIVSDPMCAKLSPSRRKLLNKLSRHPKIKLVIISGRKLSVVRKLAGIGGIIYAGNHGLEILIGKSYWVHPSAEKFSPLLKKLSGELGRKLLFRGVLVENKGLSISAHYRSLARKYFPAFKKEFERVIKPWKGKIKITRGKKVFEIRPPIKWDKGKAVKRIIGKLKPGDYWPVYIGDDRTDEDAFRALKRKGLTVHVGDGKTAAKKRVRDISAVYRYLRGLIKK</sequence>
<comment type="catalytic activity">
    <reaction evidence="1 6">
        <text>alpha,alpha-trehalose 6-phosphate + H2O = alpha,alpha-trehalose + phosphate</text>
        <dbReference type="Rhea" id="RHEA:23420"/>
        <dbReference type="ChEBI" id="CHEBI:15377"/>
        <dbReference type="ChEBI" id="CHEBI:16551"/>
        <dbReference type="ChEBI" id="CHEBI:43474"/>
        <dbReference type="ChEBI" id="CHEBI:58429"/>
        <dbReference type="EC" id="3.1.3.12"/>
    </reaction>
</comment>
<dbReference type="SUPFAM" id="SSF56784">
    <property type="entry name" value="HAD-like"/>
    <property type="match status" value="1"/>
</dbReference>
<comment type="cofactor">
    <cofactor evidence="6">
        <name>Mg(2+)</name>
        <dbReference type="ChEBI" id="CHEBI:18420"/>
    </cofactor>
</comment>
<dbReference type="EC" id="3.1.3.12" evidence="6"/>
<evidence type="ECO:0000313" key="8">
    <source>
        <dbReference type="Proteomes" id="UP000179242"/>
    </source>
</evidence>
<dbReference type="GO" id="GO:0046872">
    <property type="term" value="F:metal ion binding"/>
    <property type="evidence" value="ECO:0007669"/>
    <property type="project" value="UniProtKB-KW"/>
</dbReference>
<evidence type="ECO:0000256" key="2">
    <source>
        <dbReference type="ARBA" id="ARBA00005199"/>
    </source>
</evidence>
<dbReference type="InterPro" id="IPR044651">
    <property type="entry name" value="OTSB-like"/>
</dbReference>
<dbReference type="NCBIfam" id="TIGR01484">
    <property type="entry name" value="HAD-SF-IIB"/>
    <property type="match status" value="1"/>
</dbReference>
<proteinExistence type="inferred from homology"/>
<dbReference type="PANTHER" id="PTHR43768">
    <property type="entry name" value="TREHALOSE 6-PHOSPHATE PHOSPHATASE"/>
    <property type="match status" value="1"/>
</dbReference>
<dbReference type="Gene3D" id="3.30.70.1020">
    <property type="entry name" value="Trehalose-6-phosphate phosphatase related protein, domain 2"/>
    <property type="match status" value="1"/>
</dbReference>
<dbReference type="NCBIfam" id="TIGR00685">
    <property type="entry name" value="T6PP"/>
    <property type="match status" value="1"/>
</dbReference>
<dbReference type="GO" id="GO:0004805">
    <property type="term" value="F:trehalose-phosphatase activity"/>
    <property type="evidence" value="ECO:0007669"/>
    <property type="project" value="UniProtKB-EC"/>
</dbReference>
<dbReference type="InterPro" id="IPR036412">
    <property type="entry name" value="HAD-like_sf"/>
</dbReference>
<dbReference type="UniPathway" id="UPA00299"/>
<keyword evidence="4 6" id="KW-0378">Hydrolase</keyword>
<reference evidence="7 8" key="1">
    <citation type="journal article" date="2016" name="Nat. Commun.">
        <title>Thousands of microbial genomes shed light on interconnected biogeochemical processes in an aquifer system.</title>
        <authorList>
            <person name="Anantharaman K."/>
            <person name="Brown C.T."/>
            <person name="Hug L.A."/>
            <person name="Sharon I."/>
            <person name="Castelle C.J."/>
            <person name="Probst A.J."/>
            <person name="Thomas B.C."/>
            <person name="Singh A."/>
            <person name="Wilkins M.J."/>
            <person name="Karaoz U."/>
            <person name="Brodie E.L."/>
            <person name="Williams K.H."/>
            <person name="Hubbard S.S."/>
            <person name="Banfield J.F."/>
        </authorList>
    </citation>
    <scope>NUCLEOTIDE SEQUENCE [LARGE SCALE GENOMIC DNA]</scope>
</reference>
<evidence type="ECO:0000256" key="4">
    <source>
        <dbReference type="ARBA" id="ARBA00022801"/>
    </source>
</evidence>
<evidence type="ECO:0000256" key="3">
    <source>
        <dbReference type="ARBA" id="ARBA00008770"/>
    </source>
</evidence>
<dbReference type="Proteomes" id="UP000179242">
    <property type="component" value="Unassembled WGS sequence"/>
</dbReference>
<evidence type="ECO:0000256" key="5">
    <source>
        <dbReference type="ARBA" id="ARBA00024179"/>
    </source>
</evidence>
<keyword evidence="6" id="KW-0479">Metal-binding</keyword>
<dbReference type="InterPro" id="IPR006379">
    <property type="entry name" value="HAD-SF_hydro_IIB"/>
</dbReference>
<dbReference type="AlphaFoldDB" id="A0A1F4U831"/>
<name>A0A1F4U831_UNCSA</name>
<gene>
    <name evidence="7" type="ORF">A2438_02065</name>
</gene>
<dbReference type="Gene3D" id="3.40.50.1000">
    <property type="entry name" value="HAD superfamily/HAD-like"/>
    <property type="match status" value="1"/>
</dbReference>
<comment type="caution">
    <text evidence="7">The sequence shown here is derived from an EMBL/GenBank/DDBJ whole genome shotgun (WGS) entry which is preliminary data.</text>
</comment>
<evidence type="ECO:0000256" key="1">
    <source>
        <dbReference type="ARBA" id="ARBA00000500"/>
    </source>
</evidence>
<dbReference type="Pfam" id="PF02358">
    <property type="entry name" value="Trehalose_PPase"/>
    <property type="match status" value="1"/>
</dbReference>
<accession>A0A1F4U831</accession>
<evidence type="ECO:0000313" key="7">
    <source>
        <dbReference type="EMBL" id="OGC41051.1"/>
    </source>
</evidence>
<protein>
    <recommendedName>
        <fullName evidence="6">Trehalose 6-phosphate phosphatase</fullName>
        <ecNumber evidence="6">3.1.3.12</ecNumber>
    </recommendedName>
</protein>
<dbReference type="InterPro" id="IPR023214">
    <property type="entry name" value="HAD_sf"/>
</dbReference>